<dbReference type="CDD" id="cd18086">
    <property type="entry name" value="HsC9orf114-like"/>
    <property type="match status" value="1"/>
</dbReference>
<evidence type="ECO:0000313" key="4">
    <source>
        <dbReference type="Proteomes" id="UP000244803"/>
    </source>
</evidence>
<dbReference type="InterPro" id="IPR003750">
    <property type="entry name" value="Put_MeTrfase-C9orf114-like"/>
</dbReference>
<dbReference type="Proteomes" id="UP000244803">
    <property type="component" value="Chromosome 1"/>
</dbReference>
<evidence type="ECO:0000256" key="1">
    <source>
        <dbReference type="ARBA" id="ARBA00009841"/>
    </source>
</evidence>
<dbReference type="InterPro" id="IPR029028">
    <property type="entry name" value="Alpha/beta_knot_MTases"/>
</dbReference>
<reference evidence="3" key="1">
    <citation type="submission" date="2022-07" db="EMBL/GenBank/DDBJ databases">
        <title>Evaluation of T. orientalis genome assembly methods using nanopore sequencing and analysis of variation between genomes.</title>
        <authorList>
            <person name="Yam J."/>
            <person name="Micallef M.L."/>
            <person name="Liu M."/>
            <person name="Djordjevic S.P."/>
            <person name="Bogema D.R."/>
            <person name="Jenkins C."/>
        </authorList>
    </citation>
    <scope>NUCLEOTIDE SEQUENCE</scope>
    <source>
        <strain evidence="3">Fish Creek</strain>
    </source>
</reference>
<proteinExistence type="inferred from homology"/>
<dbReference type="OrthoDB" id="361029at2759"/>
<dbReference type="Pfam" id="PF02598">
    <property type="entry name" value="Methyltrn_RNA_3"/>
    <property type="match status" value="1"/>
</dbReference>
<dbReference type="SUPFAM" id="SSF75217">
    <property type="entry name" value="alpha/beta knot"/>
    <property type="match status" value="1"/>
</dbReference>
<comment type="similarity">
    <text evidence="1">Belongs to the class IV-like SAM-binding methyltransferase superfamily.</text>
</comment>
<feature type="compositionally biased region" description="Basic residues" evidence="2">
    <location>
        <begin position="15"/>
        <end position="25"/>
    </location>
</feature>
<accession>A0A976M3U2</accession>
<organism evidence="3 4">
    <name type="scientific">Theileria orientalis</name>
    <dbReference type="NCBI Taxonomy" id="68886"/>
    <lineage>
        <taxon>Eukaryota</taxon>
        <taxon>Sar</taxon>
        <taxon>Alveolata</taxon>
        <taxon>Apicomplexa</taxon>
        <taxon>Aconoidasida</taxon>
        <taxon>Piroplasmida</taxon>
        <taxon>Theileriidae</taxon>
        <taxon>Theileria</taxon>
    </lineage>
</organism>
<dbReference type="EMBL" id="CP056065">
    <property type="protein sequence ID" value="UKJ87848.2"/>
    <property type="molecule type" value="Genomic_DNA"/>
</dbReference>
<dbReference type="InterPro" id="IPR029026">
    <property type="entry name" value="tRNA_m1G_MTases_N"/>
</dbReference>
<dbReference type="PANTHER" id="PTHR12150">
    <property type="entry name" value="CLASS IV SAM-BINDING METHYLTRANSFERASE-RELATED"/>
    <property type="match status" value="1"/>
</dbReference>
<gene>
    <name evidence="3" type="ORF">MACJ_000288</name>
</gene>
<dbReference type="PANTHER" id="PTHR12150:SF13">
    <property type="entry name" value="METHYLTRANSFERASE C9ORF114-RELATED"/>
    <property type="match status" value="1"/>
</dbReference>
<feature type="region of interest" description="Disordered" evidence="2">
    <location>
        <begin position="1"/>
        <end position="43"/>
    </location>
</feature>
<evidence type="ECO:0000256" key="2">
    <source>
        <dbReference type="SAM" id="MobiDB-lite"/>
    </source>
</evidence>
<name>A0A976M3U2_THEOR</name>
<evidence type="ECO:0000313" key="3">
    <source>
        <dbReference type="EMBL" id="UKJ87848.2"/>
    </source>
</evidence>
<feature type="compositionally biased region" description="Polar residues" evidence="2">
    <location>
        <begin position="31"/>
        <end position="40"/>
    </location>
</feature>
<sequence>MEEHDSTFVNVTSNKNKKNKKRKKNKENEGSNELSAQELNVSKKRKKDFTSHNINFVHLFKEIPQRIPFIGKPRRNTLSVSLPVSLIENVQSDELRAYVIGNIARTLTIYGVNEVVLYNDLGDKSTRWMEYFSMNLRYLETPQYLRKFLFPMDPTLKYTGLQNPVNAPHHLRSSEWLPYREGVVRLIRRESTYTSLYADCGIFSSVRVLNKEDLEKIYGLEYLTDEEGDIYQRVTIRLDEPSLAKCRKNWKEGKVFDSTEPGTLSGYLVDPEEPLKVAGLYWGYVVRESDSFVECQKGCPFNESGKYDLRIGTSERGELYSPATRLPKYNNAIIHFGPVLGLENVIDEPEKKFDKYYNFCNNQKSRTIRTEEALLIALSLVTFTNPL</sequence>
<protein>
    <recommendedName>
        <fullName evidence="5">RNA methyltransferase</fullName>
    </recommendedName>
</protein>
<evidence type="ECO:0008006" key="5">
    <source>
        <dbReference type="Google" id="ProtNLM"/>
    </source>
</evidence>
<dbReference type="Gene3D" id="3.40.1280.10">
    <property type="match status" value="2"/>
</dbReference>
<dbReference type="AlphaFoldDB" id="A0A976M3U2"/>